<keyword evidence="1" id="KW-1133">Transmembrane helix</keyword>
<evidence type="ECO:0000256" key="1">
    <source>
        <dbReference type="SAM" id="Phobius"/>
    </source>
</evidence>
<dbReference type="Proteomes" id="UP001148786">
    <property type="component" value="Unassembled WGS sequence"/>
</dbReference>
<dbReference type="OrthoDB" id="15108at2759"/>
<accession>A0A9W8MSU6</accession>
<organism evidence="2 3">
    <name type="scientific">Agrocybe chaxingu</name>
    <dbReference type="NCBI Taxonomy" id="84603"/>
    <lineage>
        <taxon>Eukaryota</taxon>
        <taxon>Fungi</taxon>
        <taxon>Dikarya</taxon>
        <taxon>Basidiomycota</taxon>
        <taxon>Agaricomycotina</taxon>
        <taxon>Agaricomycetes</taxon>
        <taxon>Agaricomycetidae</taxon>
        <taxon>Agaricales</taxon>
        <taxon>Agaricineae</taxon>
        <taxon>Strophariaceae</taxon>
        <taxon>Agrocybe</taxon>
    </lineage>
</organism>
<evidence type="ECO:0008006" key="4">
    <source>
        <dbReference type="Google" id="ProtNLM"/>
    </source>
</evidence>
<gene>
    <name evidence="2" type="ORF">NLJ89_g7717</name>
</gene>
<comment type="caution">
    <text evidence="2">The sequence shown here is derived from an EMBL/GenBank/DDBJ whole genome shotgun (WGS) entry which is preliminary data.</text>
</comment>
<feature type="transmembrane region" description="Helical" evidence="1">
    <location>
        <begin position="33"/>
        <end position="51"/>
    </location>
</feature>
<evidence type="ECO:0000313" key="3">
    <source>
        <dbReference type="Proteomes" id="UP001148786"/>
    </source>
</evidence>
<reference evidence="2" key="1">
    <citation type="submission" date="2022-07" db="EMBL/GenBank/DDBJ databases">
        <title>Genome Sequence of Agrocybe chaxingu.</title>
        <authorList>
            <person name="Buettner E."/>
        </authorList>
    </citation>
    <scope>NUCLEOTIDE SEQUENCE</scope>
    <source>
        <strain evidence="2">MP-N11</strain>
    </source>
</reference>
<dbReference type="PANTHER" id="PTHR39476">
    <property type="entry name" value="NADH:UBIQUINONE OXIDOREDUCTASE 6.6KD SUBUNIT"/>
    <property type="match status" value="1"/>
</dbReference>
<keyword evidence="1" id="KW-0472">Membrane</keyword>
<dbReference type="PANTHER" id="PTHR39476:SF1">
    <property type="entry name" value="NADH DEHYDROGENASE [UBIQUINONE] 1 BETA SUBCOMPLEX SUBUNIT 4"/>
    <property type="match status" value="1"/>
</dbReference>
<keyword evidence="1" id="KW-0812">Transmembrane</keyword>
<sequence length="80" mass="9127">MGHGPVKIDPAIERFNNMRESAYLNFRWTNCTVRTAVLGFIVVPAAVFYLADRYNQRFNFTATRKGQSLYVGAPSPRVEE</sequence>
<proteinExistence type="predicted"/>
<keyword evidence="3" id="KW-1185">Reference proteome</keyword>
<evidence type="ECO:0000313" key="2">
    <source>
        <dbReference type="EMBL" id="KAJ3504868.1"/>
    </source>
</evidence>
<dbReference type="EMBL" id="JANKHO010000952">
    <property type="protein sequence ID" value="KAJ3504868.1"/>
    <property type="molecule type" value="Genomic_DNA"/>
</dbReference>
<protein>
    <recommendedName>
        <fullName evidence="4">NADH-ubiquinone oxidoreductase B15 subunit</fullName>
    </recommendedName>
</protein>
<name>A0A9W8MSU6_9AGAR</name>
<dbReference type="AlphaFoldDB" id="A0A9W8MSU6"/>